<dbReference type="EMBL" id="JANQAO010000004">
    <property type="protein sequence ID" value="MDM5148106.1"/>
    <property type="molecule type" value="Genomic_DNA"/>
</dbReference>
<evidence type="ECO:0000256" key="5">
    <source>
        <dbReference type="ARBA" id="ARBA00022982"/>
    </source>
</evidence>
<dbReference type="InterPro" id="IPR017896">
    <property type="entry name" value="4Fe4S_Fe-S-bd"/>
</dbReference>
<reference evidence="9" key="2">
    <citation type="journal article" date="2023" name="Microbiome">
        <title>Synthase-selected sorting approach identifies a beta-lactone synthase in a nudibranch symbiotic bacterium.</title>
        <authorList>
            <person name="Dzunkova M."/>
            <person name="La Clair J.J."/>
            <person name="Tyml T."/>
            <person name="Doud D."/>
            <person name="Schulz F."/>
            <person name="Piquer-Esteban S."/>
            <person name="Porcel Sanchis D."/>
            <person name="Osborn A."/>
            <person name="Robinson D."/>
            <person name="Louie K.B."/>
            <person name="Bowen B.P."/>
            <person name="Bowers R.M."/>
            <person name="Lee J."/>
            <person name="Arnau V."/>
            <person name="Diaz-Villanueva W."/>
            <person name="Stepanauskas R."/>
            <person name="Gosliner T."/>
            <person name="Date S.V."/>
            <person name="Northen T.R."/>
            <person name="Cheng J.F."/>
            <person name="Burkart M.D."/>
            <person name="Woyke T."/>
        </authorList>
    </citation>
    <scope>NUCLEOTIDE SEQUENCE</scope>
    <source>
        <strain evidence="9">Df01</strain>
    </source>
</reference>
<gene>
    <name evidence="9" type="ORF">NQX30_06990</name>
</gene>
<evidence type="ECO:0000256" key="7">
    <source>
        <dbReference type="ARBA" id="ARBA00023014"/>
    </source>
</evidence>
<feature type="domain" description="4Fe-4S ferredoxin-type" evidence="8">
    <location>
        <begin position="301"/>
        <end position="331"/>
    </location>
</feature>
<dbReference type="InterPro" id="IPR037171">
    <property type="entry name" value="NagB/RpiA_transferase-like"/>
</dbReference>
<organism evidence="9 10">
    <name type="scientific">Candidatus Doriopsillibacter californiensis</name>
    <dbReference type="NCBI Taxonomy" id="2970740"/>
    <lineage>
        <taxon>Bacteria</taxon>
        <taxon>Pseudomonadati</taxon>
        <taxon>Pseudomonadota</taxon>
        <taxon>Gammaproteobacteria</taxon>
        <taxon>Candidatus Tethybacterales</taxon>
        <taxon>Candidatus Persebacteraceae</taxon>
        <taxon>Candidatus Doriopsillibacter</taxon>
    </lineage>
</organism>
<accession>A0ABT7QN36</accession>
<dbReference type="PROSITE" id="PS00198">
    <property type="entry name" value="4FE4S_FER_1"/>
    <property type="match status" value="1"/>
</dbReference>
<evidence type="ECO:0000256" key="6">
    <source>
        <dbReference type="ARBA" id="ARBA00023004"/>
    </source>
</evidence>
<dbReference type="PROSITE" id="PS51379">
    <property type="entry name" value="4FE4S_FER_2"/>
    <property type="match status" value="1"/>
</dbReference>
<dbReference type="InterPro" id="IPR009051">
    <property type="entry name" value="Helical_ferredxn"/>
</dbReference>
<dbReference type="SUPFAM" id="SSF46548">
    <property type="entry name" value="alpha-helical ferredoxin"/>
    <property type="match status" value="1"/>
</dbReference>
<dbReference type="PANTHER" id="PTHR47153">
    <property type="entry name" value="LACTATE UTILIZATION PROTEIN B"/>
    <property type="match status" value="1"/>
</dbReference>
<protein>
    <submittedName>
        <fullName evidence="9">Lactate utilization protein</fullName>
    </submittedName>
</protein>
<dbReference type="Pfam" id="PF02589">
    <property type="entry name" value="LUD_dom"/>
    <property type="match status" value="1"/>
</dbReference>
<dbReference type="Proteomes" id="UP001168167">
    <property type="component" value="Unassembled WGS sequence"/>
</dbReference>
<dbReference type="PANTHER" id="PTHR47153:SF2">
    <property type="entry name" value="LACTATE UTILIZATION PROTEIN B"/>
    <property type="match status" value="1"/>
</dbReference>
<evidence type="ECO:0000256" key="1">
    <source>
        <dbReference type="ARBA" id="ARBA00022448"/>
    </source>
</evidence>
<dbReference type="InterPro" id="IPR024185">
    <property type="entry name" value="FTHF_cligase-like_sf"/>
</dbReference>
<sequence length="467" mass="51664">MHDTPIQFHRHIKKALKDDNLRSNLASVRDKFTSHRAASVAAYNVQGDFESLREQGRHIRNESIRDMPQLLQQFEQNAEAAGAVVLWAKDIAGAQRLITAIAKRHEVKIATKSKSMASEEVQLNTALQEAGVEAVETDLGEFIIQLDNDTPSHIIAPVMHKRRDEVAAIFDGKIPCDGDDIDALTRAARVHLRKKFITADMGISGANFLIADTGSALIVTNEGNGRMVTTLPRVRVTLAGIDKIIPRWNDLPAMLNLLTRSATGQHLTNYVSITTGCQREGRDAKNAYIILLDNGRSALRRSDCRDMLRCIRCGACMNHCPVYHTIGGHAYGSVYMGPMGQVLTPSLAGLENTLDLPHAATMCSACAVVCPVKIPLPDLMRRLRARQVDKTLRPFKERFFIKLWAFCARRPRLYALAAVVLCRLLAIAGGSSGWLRRLPLSSNWFNGRDLAAPTGKTFRAMRKDLGL</sequence>
<evidence type="ECO:0000313" key="9">
    <source>
        <dbReference type="EMBL" id="MDM5148106.1"/>
    </source>
</evidence>
<keyword evidence="6" id="KW-0408">Iron</keyword>
<proteinExistence type="predicted"/>
<evidence type="ECO:0000259" key="8">
    <source>
        <dbReference type="PROSITE" id="PS51379"/>
    </source>
</evidence>
<keyword evidence="4" id="KW-0677">Repeat</keyword>
<keyword evidence="5" id="KW-0249">Electron transport</keyword>
<evidence type="ECO:0000256" key="4">
    <source>
        <dbReference type="ARBA" id="ARBA00022737"/>
    </source>
</evidence>
<evidence type="ECO:0000256" key="2">
    <source>
        <dbReference type="ARBA" id="ARBA00022485"/>
    </source>
</evidence>
<name>A0ABT7QN36_9GAMM</name>
<dbReference type="SUPFAM" id="SSF100950">
    <property type="entry name" value="NagB/RpiA/CoA transferase-like"/>
    <property type="match status" value="1"/>
</dbReference>
<keyword evidence="3" id="KW-0479">Metal-binding</keyword>
<keyword evidence="7" id="KW-0411">Iron-sulfur</keyword>
<dbReference type="InterPro" id="IPR004452">
    <property type="entry name" value="LutB/LldF"/>
</dbReference>
<dbReference type="Gene3D" id="3.40.50.10420">
    <property type="entry name" value="NagB/RpiA/CoA transferase-like"/>
    <property type="match status" value="1"/>
</dbReference>
<dbReference type="Pfam" id="PF13183">
    <property type="entry name" value="Fer4_8"/>
    <property type="match status" value="1"/>
</dbReference>
<evidence type="ECO:0000256" key="3">
    <source>
        <dbReference type="ARBA" id="ARBA00022723"/>
    </source>
</evidence>
<dbReference type="InterPro" id="IPR017900">
    <property type="entry name" value="4Fe4S_Fe_S_CS"/>
</dbReference>
<dbReference type="Gene3D" id="1.10.1060.10">
    <property type="entry name" value="Alpha-helical ferredoxin"/>
    <property type="match status" value="1"/>
</dbReference>
<evidence type="ECO:0000313" key="10">
    <source>
        <dbReference type="Proteomes" id="UP001168167"/>
    </source>
</evidence>
<comment type="caution">
    <text evidence="9">The sequence shown here is derived from an EMBL/GenBank/DDBJ whole genome shotgun (WGS) entry which is preliminary data.</text>
</comment>
<reference evidence="9" key="1">
    <citation type="submission" date="2022-08" db="EMBL/GenBank/DDBJ databases">
        <authorList>
            <person name="Dzunkova M."/>
            <person name="La Clair J."/>
            <person name="Tyml T."/>
            <person name="Doud D."/>
            <person name="Schulz F."/>
            <person name="Piquer S."/>
            <person name="Porcel Sanchis D."/>
            <person name="Osborn A."/>
            <person name="Robinson D."/>
            <person name="Louie K.B."/>
            <person name="Bowen B.P."/>
            <person name="Bowers R."/>
            <person name="Lee J."/>
            <person name="Arnau Llombart V."/>
            <person name="Diaz Villanueva W."/>
            <person name="Gosliner T."/>
            <person name="Northen T."/>
            <person name="Cheng J.-F."/>
            <person name="Burkart M.D."/>
            <person name="Woyke T."/>
        </authorList>
    </citation>
    <scope>NUCLEOTIDE SEQUENCE</scope>
    <source>
        <strain evidence="9">Df01</strain>
    </source>
</reference>
<keyword evidence="1" id="KW-0813">Transport</keyword>
<keyword evidence="2" id="KW-0004">4Fe-4S</keyword>
<keyword evidence="10" id="KW-1185">Reference proteome</keyword>
<dbReference type="InterPro" id="IPR003741">
    <property type="entry name" value="LUD_dom"/>
</dbReference>